<evidence type="ECO:0008006" key="2">
    <source>
        <dbReference type="Google" id="ProtNLM"/>
    </source>
</evidence>
<organism evidence="1">
    <name type="scientific">Tanacetum cinerariifolium</name>
    <name type="common">Dalmatian daisy</name>
    <name type="synonym">Chrysanthemum cinerariifolium</name>
    <dbReference type="NCBI Taxonomy" id="118510"/>
    <lineage>
        <taxon>Eukaryota</taxon>
        <taxon>Viridiplantae</taxon>
        <taxon>Streptophyta</taxon>
        <taxon>Embryophyta</taxon>
        <taxon>Tracheophyta</taxon>
        <taxon>Spermatophyta</taxon>
        <taxon>Magnoliopsida</taxon>
        <taxon>eudicotyledons</taxon>
        <taxon>Gunneridae</taxon>
        <taxon>Pentapetalae</taxon>
        <taxon>asterids</taxon>
        <taxon>campanulids</taxon>
        <taxon>Asterales</taxon>
        <taxon>Asteraceae</taxon>
        <taxon>Asteroideae</taxon>
        <taxon>Anthemideae</taxon>
        <taxon>Anthemidinae</taxon>
        <taxon>Tanacetum</taxon>
    </lineage>
</organism>
<dbReference type="AlphaFoldDB" id="A0A699JMM6"/>
<comment type="caution">
    <text evidence="1">The sequence shown here is derived from an EMBL/GenBank/DDBJ whole genome shotgun (WGS) entry which is preliminary data.</text>
</comment>
<name>A0A699JMM6_TANCI</name>
<protein>
    <recommendedName>
        <fullName evidence="2">Retrovirus-related Pol polyprotein from transposon TNT 1-94</fullName>
    </recommendedName>
</protein>
<sequence length="331" mass="38100">MEVMCHGQVGMRFLNNKREEGELMRHSIDEGPYKRKDIPDPNNESKAISELINKMSTQNKNQYFADIKVINYILQGIPNDTYNYVDACPYSQTMWARIRRLMHGTDISHQERHLRLMNKFNKFMVVEGASLRFVYKRFATPINVIDRNGVRLKKSPSTPSYSIHCNPSEAIMSPEQMLLITIDESGGHLDEEENDFMLDNAYGDHTLEELNATLIMMACIQPTDDNSDAKPTYDVEFISEVNALQIDMINGLLSKSDHEQCHHKKLETIIHTSVDDQIVSNIIFAYSYVDNNDGQAKHDTNSHDKSLHDFESLINNIQVKAENQRKMNIEL</sequence>
<reference evidence="1" key="1">
    <citation type="journal article" date="2019" name="Sci. Rep.">
        <title>Draft genome of Tanacetum cinerariifolium, the natural source of mosquito coil.</title>
        <authorList>
            <person name="Yamashiro T."/>
            <person name="Shiraishi A."/>
            <person name="Satake H."/>
            <person name="Nakayama K."/>
        </authorList>
    </citation>
    <scope>NUCLEOTIDE SEQUENCE</scope>
</reference>
<dbReference type="EMBL" id="BKCJ010422093">
    <property type="protein sequence ID" value="GFA42727.1"/>
    <property type="molecule type" value="Genomic_DNA"/>
</dbReference>
<proteinExistence type="predicted"/>
<gene>
    <name evidence="1" type="ORF">Tci_614699</name>
</gene>
<evidence type="ECO:0000313" key="1">
    <source>
        <dbReference type="EMBL" id="GFA42727.1"/>
    </source>
</evidence>
<accession>A0A699JMM6</accession>